<protein>
    <submittedName>
        <fullName evidence="1">Uncharacterized protein</fullName>
    </submittedName>
</protein>
<accession>A0ACC0BSX6</accession>
<gene>
    <name evidence="1" type="ORF">M9H77_06639</name>
</gene>
<reference evidence="2" key="1">
    <citation type="journal article" date="2023" name="Nat. Plants">
        <title>Single-cell RNA sequencing provides a high-resolution roadmap for understanding the multicellular compartmentation of specialized metabolism.</title>
        <authorList>
            <person name="Sun S."/>
            <person name="Shen X."/>
            <person name="Li Y."/>
            <person name="Li Y."/>
            <person name="Wang S."/>
            <person name="Li R."/>
            <person name="Zhang H."/>
            <person name="Shen G."/>
            <person name="Guo B."/>
            <person name="Wei J."/>
            <person name="Xu J."/>
            <person name="St-Pierre B."/>
            <person name="Chen S."/>
            <person name="Sun C."/>
        </authorList>
    </citation>
    <scope>NUCLEOTIDE SEQUENCE [LARGE SCALE GENOMIC DNA]</scope>
</reference>
<name>A0ACC0BSX6_CATRO</name>
<sequence length="115" mass="13694">MVDELPRVKKLPQAKIDSLETHVQKETSNEDSYDIMNGKSIKKEECNEFKEKERVEEKESLSDNSYYFYSISTLCEKLKIGECSKEKEYELEKSESTKENECFIEKQEYIEKEQK</sequence>
<dbReference type="Proteomes" id="UP001060085">
    <property type="component" value="Linkage Group LG02"/>
</dbReference>
<keyword evidence="2" id="KW-1185">Reference proteome</keyword>
<evidence type="ECO:0000313" key="2">
    <source>
        <dbReference type="Proteomes" id="UP001060085"/>
    </source>
</evidence>
<proteinExistence type="predicted"/>
<dbReference type="EMBL" id="CM044702">
    <property type="protein sequence ID" value="KAI5675689.1"/>
    <property type="molecule type" value="Genomic_DNA"/>
</dbReference>
<comment type="caution">
    <text evidence="1">The sequence shown here is derived from an EMBL/GenBank/DDBJ whole genome shotgun (WGS) entry which is preliminary data.</text>
</comment>
<organism evidence="1 2">
    <name type="scientific">Catharanthus roseus</name>
    <name type="common">Madagascar periwinkle</name>
    <name type="synonym">Vinca rosea</name>
    <dbReference type="NCBI Taxonomy" id="4058"/>
    <lineage>
        <taxon>Eukaryota</taxon>
        <taxon>Viridiplantae</taxon>
        <taxon>Streptophyta</taxon>
        <taxon>Embryophyta</taxon>
        <taxon>Tracheophyta</taxon>
        <taxon>Spermatophyta</taxon>
        <taxon>Magnoliopsida</taxon>
        <taxon>eudicotyledons</taxon>
        <taxon>Gunneridae</taxon>
        <taxon>Pentapetalae</taxon>
        <taxon>asterids</taxon>
        <taxon>lamiids</taxon>
        <taxon>Gentianales</taxon>
        <taxon>Apocynaceae</taxon>
        <taxon>Rauvolfioideae</taxon>
        <taxon>Vinceae</taxon>
        <taxon>Catharanthinae</taxon>
        <taxon>Catharanthus</taxon>
    </lineage>
</organism>
<evidence type="ECO:0000313" key="1">
    <source>
        <dbReference type="EMBL" id="KAI5675689.1"/>
    </source>
</evidence>